<proteinExistence type="predicted"/>
<protein>
    <submittedName>
        <fullName evidence="1">Uncharacterized protein</fullName>
    </submittedName>
</protein>
<organism evidence="1 2">
    <name type="scientific">Nostocoides jenkinsii Ben 74</name>
    <dbReference type="NCBI Taxonomy" id="1193518"/>
    <lineage>
        <taxon>Bacteria</taxon>
        <taxon>Bacillati</taxon>
        <taxon>Actinomycetota</taxon>
        <taxon>Actinomycetes</taxon>
        <taxon>Micrococcales</taxon>
        <taxon>Intrasporangiaceae</taxon>
        <taxon>Nostocoides</taxon>
    </lineage>
</organism>
<dbReference type="EMBL" id="CAJC01000194">
    <property type="protein sequence ID" value="CCI54689.1"/>
    <property type="molecule type" value="Genomic_DNA"/>
</dbReference>
<name>A0A077MDF4_9MICO</name>
<comment type="caution">
    <text evidence="1">The sequence shown here is derived from an EMBL/GenBank/DDBJ whole genome shotgun (WGS) entry which is preliminary data.</text>
</comment>
<sequence length="81" mass="8963">MLSIAPRVLACEQCHVRADAASAGNPAVVDRHPSIVETLSHFGFHRGGWSSSDDDPRLCRPCRLARECGCDRCENERSARR</sequence>
<evidence type="ECO:0000313" key="2">
    <source>
        <dbReference type="Proteomes" id="UP000035720"/>
    </source>
</evidence>
<gene>
    <name evidence="1" type="ORF">BN13_80058</name>
</gene>
<reference evidence="1 2" key="1">
    <citation type="journal article" date="2013" name="ISME J.">
        <title>A metabolic model for members of the genus Tetrasphaera involved in enhanced biological phosphorus removal.</title>
        <authorList>
            <person name="Kristiansen R."/>
            <person name="Nguyen H.T.T."/>
            <person name="Saunders A.M."/>
            <person name="Nielsen J.L."/>
            <person name="Wimmer R."/>
            <person name="Le V.Q."/>
            <person name="McIlroy S.J."/>
            <person name="Petrovski S."/>
            <person name="Seviour R.J."/>
            <person name="Calteau A."/>
            <person name="Nielsen K.L."/>
            <person name="Nielsen P.H."/>
        </authorList>
    </citation>
    <scope>NUCLEOTIDE SEQUENCE [LARGE SCALE GENOMIC DNA]</scope>
    <source>
        <strain evidence="1 2">Ben 74</strain>
    </source>
</reference>
<keyword evidence="2" id="KW-1185">Reference proteome</keyword>
<evidence type="ECO:0000313" key="1">
    <source>
        <dbReference type="EMBL" id="CCI54689.1"/>
    </source>
</evidence>
<dbReference type="STRING" id="1193518.BN13_80058"/>
<dbReference type="Proteomes" id="UP000035720">
    <property type="component" value="Unassembled WGS sequence"/>
</dbReference>
<accession>A0A077MDF4</accession>
<dbReference type="AlphaFoldDB" id="A0A077MDF4"/>